<dbReference type="Proteomes" id="UP000274358">
    <property type="component" value="Unassembled WGS sequence"/>
</dbReference>
<proteinExistence type="predicted"/>
<dbReference type="RefSeq" id="WP_126684273.1">
    <property type="nucleotide sequence ID" value="NZ_RYYV01000005.1"/>
</dbReference>
<evidence type="ECO:0000313" key="1">
    <source>
        <dbReference type="EMBL" id="RUL76712.1"/>
    </source>
</evidence>
<evidence type="ECO:0000313" key="2">
    <source>
        <dbReference type="Proteomes" id="UP000274358"/>
    </source>
</evidence>
<comment type="caution">
    <text evidence="1">The sequence shown here is derived from an EMBL/GenBank/DDBJ whole genome shotgun (WGS) entry which is preliminary data.</text>
</comment>
<reference evidence="1 2" key="1">
    <citation type="submission" date="2018-12" db="EMBL/GenBank/DDBJ databases">
        <title>Dyella dinghuensis sp. nov. DHOA06 and Dyella choica sp. nov. 4M-K27, isolated from forest soil.</title>
        <authorList>
            <person name="Qiu L.-H."/>
            <person name="Gao Z.-H."/>
        </authorList>
    </citation>
    <scope>NUCLEOTIDE SEQUENCE [LARGE SCALE GENOMIC DNA]</scope>
    <source>
        <strain evidence="1 2">4M-K27</strain>
    </source>
</reference>
<organism evidence="1 2">
    <name type="scientific">Dyella choica</name>
    <dbReference type="NCBI Taxonomy" id="1927959"/>
    <lineage>
        <taxon>Bacteria</taxon>
        <taxon>Pseudomonadati</taxon>
        <taxon>Pseudomonadota</taxon>
        <taxon>Gammaproteobacteria</taxon>
        <taxon>Lysobacterales</taxon>
        <taxon>Rhodanobacteraceae</taxon>
        <taxon>Dyella</taxon>
    </lineage>
</organism>
<name>A0A3S0PPB9_9GAMM</name>
<keyword evidence="2" id="KW-1185">Reference proteome</keyword>
<gene>
    <name evidence="1" type="ORF">EKH80_08315</name>
</gene>
<dbReference type="EMBL" id="RYYV01000005">
    <property type="protein sequence ID" value="RUL76712.1"/>
    <property type="molecule type" value="Genomic_DNA"/>
</dbReference>
<accession>A0A3S0PPB9</accession>
<dbReference type="AlphaFoldDB" id="A0A3S0PPB9"/>
<sequence>MDGSPIFVIAARQQLQISDNAARHQSAIERKTFQMEISMPDMGLPLFVGWDGNPSIVCAVYMAMLGFPTQPTIAIPAYAEGVRSEGP</sequence>
<protein>
    <submittedName>
        <fullName evidence="1">Uncharacterized protein</fullName>
    </submittedName>
</protein>